<evidence type="ECO:0000256" key="2">
    <source>
        <dbReference type="SAM" id="SignalP"/>
    </source>
</evidence>
<evidence type="ECO:0000256" key="1">
    <source>
        <dbReference type="SAM" id="MobiDB-lite"/>
    </source>
</evidence>
<evidence type="ECO:0000313" key="3">
    <source>
        <dbReference type="Proteomes" id="UP000694888"/>
    </source>
</evidence>
<dbReference type="PANTHER" id="PTHR35245">
    <property type="match status" value="1"/>
</dbReference>
<feature type="region of interest" description="Disordered" evidence="1">
    <location>
        <begin position="463"/>
        <end position="573"/>
    </location>
</feature>
<evidence type="ECO:0000313" key="4">
    <source>
        <dbReference type="RefSeq" id="XP_035828185.1"/>
    </source>
</evidence>
<protein>
    <submittedName>
        <fullName evidence="4">Mucin-2-like</fullName>
    </submittedName>
</protein>
<dbReference type="Proteomes" id="UP000694888">
    <property type="component" value="Unplaced"/>
</dbReference>
<dbReference type="RefSeq" id="XP_035828185.1">
    <property type="nucleotide sequence ID" value="XM_035972292.1"/>
</dbReference>
<keyword evidence="3" id="KW-1185">Reference proteome</keyword>
<feature type="chain" id="PRO_5046059159" evidence="2">
    <location>
        <begin position="24"/>
        <end position="618"/>
    </location>
</feature>
<dbReference type="GeneID" id="118478519"/>
<keyword evidence="2" id="KW-0732">Signal</keyword>
<proteinExistence type="predicted"/>
<reference evidence="4" key="1">
    <citation type="submission" date="2025-08" db="UniProtKB">
        <authorList>
            <consortium name="RefSeq"/>
        </authorList>
    </citation>
    <scope>IDENTIFICATION</scope>
</reference>
<sequence length="618" mass="65406">MKPGYVSRLAIWVILCTLSVGRSATIARTNTQISVAAGEDPGPVLGEDAEPTAPAPATAMTTPAMSALNRTEEMFRAVTTPITSFPDLLTSTSSPQMFGPSLGTSGLSCPRLSEAGLCFSMSLQNIYGYLFAALQTGPGPSNFDLSELNNLDPAGPNSDLPPLDNFDPSAFNNPDPSAFNNIDPSALNNIDPALLSNIDPSLLNNIDPSLLNNIDPSLLNNIDPSLLNNIDPSLLNNIDPSALSNIDPSLLNNIDPSLLNNIDPSLLNNIDPSLLNNLDPSALNNIDPSLLNNLDPSVLNNFDPSAIDNIDPSLPNTAYQNSFSADQSAQVEEAVCAEFGVYKECVGNKLMGCSPIITLSYDMFYSALDFICSRGDSQPVLSVLPCLNKRSVLPKLQLCAANVPHSVPGYDLCGLPETYSQCVVSAVSGMCTPQDVQGLRLLLKATFSPYTDLFCDSSSSVSDTTTNFESTATTAVPTTTTTSTTTPESTATITPTTTTTTTTPVPTTTTGPTFPTTTTTSSTTTPEPTTRAILSSESTTTPSTITTTTPELTTTTTTPEPTTTTTTTTGVDTPVGVQEDRAKWFESLENSTRRPEFKNAQSGIRTKAIRSVLQHDTN</sequence>
<gene>
    <name evidence="4" type="primary">LOC118478519</name>
</gene>
<feature type="compositionally biased region" description="Low complexity" evidence="1">
    <location>
        <begin position="463"/>
        <end position="569"/>
    </location>
</feature>
<accession>A0ABM1W0J2</accession>
<name>A0ABM1W0J2_APLCA</name>
<organism evidence="3 4">
    <name type="scientific">Aplysia californica</name>
    <name type="common">California sea hare</name>
    <dbReference type="NCBI Taxonomy" id="6500"/>
    <lineage>
        <taxon>Eukaryota</taxon>
        <taxon>Metazoa</taxon>
        <taxon>Spiralia</taxon>
        <taxon>Lophotrochozoa</taxon>
        <taxon>Mollusca</taxon>
        <taxon>Gastropoda</taxon>
        <taxon>Heterobranchia</taxon>
        <taxon>Euthyneura</taxon>
        <taxon>Tectipleura</taxon>
        <taxon>Aplysiida</taxon>
        <taxon>Aplysioidea</taxon>
        <taxon>Aplysiidae</taxon>
        <taxon>Aplysia</taxon>
    </lineage>
</organism>
<dbReference type="PANTHER" id="PTHR35245:SF1">
    <property type="match status" value="1"/>
</dbReference>
<feature type="signal peptide" evidence="2">
    <location>
        <begin position="1"/>
        <end position="23"/>
    </location>
</feature>